<keyword evidence="2" id="KW-1185">Reference proteome</keyword>
<gene>
    <name evidence="1" type="ORF">CALMAC_LOCUS12438</name>
</gene>
<protein>
    <submittedName>
        <fullName evidence="1">Uncharacterized protein</fullName>
    </submittedName>
</protein>
<reference evidence="1 2" key="1">
    <citation type="submission" date="2019-01" db="EMBL/GenBank/DDBJ databases">
        <authorList>
            <person name="Sayadi A."/>
        </authorList>
    </citation>
    <scope>NUCLEOTIDE SEQUENCE [LARGE SCALE GENOMIC DNA]</scope>
</reference>
<name>A0A653CWH8_CALMS</name>
<organism evidence="1 2">
    <name type="scientific">Callosobruchus maculatus</name>
    <name type="common">Southern cowpea weevil</name>
    <name type="synonym">Pulse bruchid</name>
    <dbReference type="NCBI Taxonomy" id="64391"/>
    <lineage>
        <taxon>Eukaryota</taxon>
        <taxon>Metazoa</taxon>
        <taxon>Ecdysozoa</taxon>
        <taxon>Arthropoda</taxon>
        <taxon>Hexapoda</taxon>
        <taxon>Insecta</taxon>
        <taxon>Pterygota</taxon>
        <taxon>Neoptera</taxon>
        <taxon>Endopterygota</taxon>
        <taxon>Coleoptera</taxon>
        <taxon>Polyphaga</taxon>
        <taxon>Cucujiformia</taxon>
        <taxon>Chrysomeloidea</taxon>
        <taxon>Chrysomelidae</taxon>
        <taxon>Bruchinae</taxon>
        <taxon>Bruchini</taxon>
        <taxon>Callosobruchus</taxon>
    </lineage>
</organism>
<dbReference type="OrthoDB" id="10422620at2759"/>
<proteinExistence type="predicted"/>
<dbReference type="Proteomes" id="UP000410492">
    <property type="component" value="Unassembled WGS sequence"/>
</dbReference>
<evidence type="ECO:0000313" key="1">
    <source>
        <dbReference type="EMBL" id="VEN52241.1"/>
    </source>
</evidence>
<sequence>LRRRIQYRQSIAILIRVCRAIQPPAIECVSQNITITYLFRHAYFCSGFHRLFILLLEVELATRISASNQIMEHAIFDNAKIY</sequence>
<accession>A0A653CWH8</accession>
<evidence type="ECO:0000313" key="2">
    <source>
        <dbReference type="Proteomes" id="UP000410492"/>
    </source>
</evidence>
<dbReference type="AlphaFoldDB" id="A0A653CWH8"/>
<dbReference type="EMBL" id="CAACVG010009140">
    <property type="protein sequence ID" value="VEN52241.1"/>
    <property type="molecule type" value="Genomic_DNA"/>
</dbReference>
<feature type="non-terminal residue" evidence="1">
    <location>
        <position position="1"/>
    </location>
</feature>